<feature type="signal peptide" evidence="2">
    <location>
        <begin position="1"/>
        <end position="23"/>
    </location>
</feature>
<comment type="caution">
    <text evidence="3">The sequence shown here is derived from an EMBL/GenBank/DDBJ whole genome shotgun (WGS) entry which is preliminary data.</text>
</comment>
<accession>A0A1D2N6I5</accession>
<feature type="chain" id="PRO_5008905113" evidence="2">
    <location>
        <begin position="24"/>
        <end position="362"/>
    </location>
</feature>
<keyword evidence="4" id="KW-1185">Reference proteome</keyword>
<dbReference type="EMBL" id="LJIJ01000183">
    <property type="protein sequence ID" value="ODN00879.1"/>
    <property type="molecule type" value="Genomic_DNA"/>
</dbReference>
<evidence type="ECO:0000256" key="2">
    <source>
        <dbReference type="SAM" id="SignalP"/>
    </source>
</evidence>
<dbReference type="AlphaFoldDB" id="A0A1D2N6I5"/>
<reference evidence="3 4" key="1">
    <citation type="journal article" date="2016" name="Genome Biol. Evol.">
        <title>Gene Family Evolution Reflects Adaptation to Soil Environmental Stressors in the Genome of the Collembolan Orchesella cincta.</title>
        <authorList>
            <person name="Faddeeva-Vakhrusheva A."/>
            <person name="Derks M.F."/>
            <person name="Anvar S.Y."/>
            <person name="Agamennone V."/>
            <person name="Suring W."/>
            <person name="Smit S."/>
            <person name="van Straalen N.M."/>
            <person name="Roelofs D."/>
        </authorList>
    </citation>
    <scope>NUCLEOTIDE SEQUENCE [LARGE SCALE GENOMIC DNA]</scope>
    <source>
        <tissue evidence="3">Mixed pool</tissue>
    </source>
</reference>
<evidence type="ECO:0000313" key="3">
    <source>
        <dbReference type="EMBL" id="ODN00879.1"/>
    </source>
</evidence>
<protein>
    <submittedName>
        <fullName evidence="3">Uncharacterized protein</fullName>
    </submittedName>
</protein>
<evidence type="ECO:0000256" key="1">
    <source>
        <dbReference type="SAM" id="MobiDB-lite"/>
    </source>
</evidence>
<sequence>MAFNKKFLVVWVWGILISDLVNSSNIPLHSEEESELNYKGDTARLVSTRTYMDDRTLAKRAGYRYYGAGSKSSNSFTPTNIHKSTSSSDSNNYFVTGKNGNSLKDMDTAGTIGNGMTSSHDGSYLTIYDPVPNSVAVMDDPYGEMASESGHGGGYSGGGHSGGKGCNSALGLLGVLGLAAYLQNVLRQMQNGTTGRRRRDVGFEDPFETELGLDNIRNQLGLLEEYLLPLNETNKDANKINKETYSKVMRDVFPLLSAVAHARDGLIPVHCTHSSVCLANQVLVRDLGYPAGHNIGIRISSAIAKLLTKITKDERAEQIRMISKAGKMGRNGRNCLKVFPTCNRLKKLPSYNIPSFMGDKQF</sequence>
<evidence type="ECO:0000313" key="4">
    <source>
        <dbReference type="Proteomes" id="UP000094527"/>
    </source>
</evidence>
<gene>
    <name evidence="3" type="ORF">Ocin01_05788</name>
</gene>
<dbReference type="PANTHER" id="PTHR41158">
    <property type="entry name" value="AGAP010294-PA"/>
    <property type="match status" value="1"/>
</dbReference>
<name>A0A1D2N6I5_ORCCI</name>
<proteinExistence type="predicted"/>
<dbReference type="Proteomes" id="UP000094527">
    <property type="component" value="Unassembled WGS sequence"/>
</dbReference>
<dbReference type="OrthoDB" id="8297030at2759"/>
<keyword evidence="2" id="KW-0732">Signal</keyword>
<dbReference type="PANTHER" id="PTHR41158:SF2">
    <property type="entry name" value="AGAP010294-PA"/>
    <property type="match status" value="1"/>
</dbReference>
<organism evidence="3 4">
    <name type="scientific">Orchesella cincta</name>
    <name type="common">Springtail</name>
    <name type="synonym">Podura cincta</name>
    <dbReference type="NCBI Taxonomy" id="48709"/>
    <lineage>
        <taxon>Eukaryota</taxon>
        <taxon>Metazoa</taxon>
        <taxon>Ecdysozoa</taxon>
        <taxon>Arthropoda</taxon>
        <taxon>Hexapoda</taxon>
        <taxon>Collembola</taxon>
        <taxon>Entomobryomorpha</taxon>
        <taxon>Entomobryoidea</taxon>
        <taxon>Orchesellidae</taxon>
        <taxon>Orchesellinae</taxon>
        <taxon>Orchesella</taxon>
    </lineage>
</organism>
<feature type="region of interest" description="Disordered" evidence="1">
    <location>
        <begin position="73"/>
        <end position="93"/>
    </location>
</feature>